<keyword evidence="2" id="KW-1185">Reference proteome</keyword>
<dbReference type="AlphaFoldDB" id="A0A8M9Q6W2"/>
<feature type="region of interest" description="Disordered" evidence="1">
    <location>
        <begin position="379"/>
        <end position="403"/>
    </location>
</feature>
<proteinExistence type="predicted"/>
<dbReference type="KEGG" id="dre:110440081"/>
<dbReference type="Proteomes" id="UP000000437">
    <property type="component" value="Chromosome 10"/>
</dbReference>
<feature type="region of interest" description="Disordered" evidence="1">
    <location>
        <begin position="286"/>
        <end position="312"/>
    </location>
</feature>
<feature type="compositionally biased region" description="Polar residues" evidence="1">
    <location>
        <begin position="385"/>
        <end position="403"/>
    </location>
</feature>
<accession>A0A8M9Q6W2</accession>
<feature type="compositionally biased region" description="Polar residues" evidence="1">
    <location>
        <begin position="190"/>
        <end position="200"/>
    </location>
</feature>
<evidence type="ECO:0000256" key="1">
    <source>
        <dbReference type="SAM" id="MobiDB-lite"/>
    </source>
</evidence>
<evidence type="ECO:0000313" key="2">
    <source>
        <dbReference type="Proteomes" id="UP000000437"/>
    </source>
</evidence>
<feature type="compositionally biased region" description="Low complexity" evidence="1">
    <location>
        <begin position="133"/>
        <end position="150"/>
    </location>
</feature>
<reference evidence="3" key="1">
    <citation type="submission" date="2025-08" db="UniProtKB">
        <authorList>
            <consortium name="RefSeq"/>
        </authorList>
    </citation>
    <scope>IDENTIFICATION</scope>
    <source>
        <strain evidence="3">Tuebingen</strain>
        <tissue evidence="3">Fibroblasts and whole tissue</tissue>
    </source>
</reference>
<feature type="compositionally biased region" description="Polar residues" evidence="1">
    <location>
        <begin position="239"/>
        <end position="257"/>
    </location>
</feature>
<feature type="compositionally biased region" description="Polar residues" evidence="1">
    <location>
        <begin position="21"/>
        <end position="44"/>
    </location>
</feature>
<feature type="region of interest" description="Disordered" evidence="1">
    <location>
        <begin position="186"/>
        <end position="260"/>
    </location>
</feature>
<feature type="compositionally biased region" description="Basic residues" evidence="1">
    <location>
        <begin position="152"/>
        <end position="163"/>
    </location>
</feature>
<dbReference type="GeneID" id="110440081"/>
<evidence type="ECO:0000313" key="3">
    <source>
        <dbReference type="RefSeq" id="XP_021335168.2"/>
    </source>
</evidence>
<dbReference type="RefSeq" id="XP_021335168.2">
    <property type="nucleotide sequence ID" value="XM_021479493.3"/>
</dbReference>
<sequence length="403" mass="44847">MSENHPLQMEEIETSPRRSTTECFSPVVSSSPAEHTALSSTAAPQTHAAPQEPPRRNTSIRAAHPAIYLNTSSHKLLRKAVRIWKRPFPVFTPLSSVSRVRSFQERVQMLQSQPAVSRSPQPVSRCVRDLQLRSSGTDSSPSPSSRSDQPPIRRRKRPAVIRSYRYRRQMQLYRMLSSCRRLKQEERTVHTLQGQSSPAGSSPVKGSQGADDGSDSESSPVIRPPPRKTNRRLWRRQLDSSSSDSGPITTNPFTTGADTLKKNSSRALSDFASVLKTSLSLIGSDVNSSEVVPKKSSTTQMYEDSDEQREKTPSSFVSRLKMFKEKLRQCGEVRTSPACVKWKSVLLQRALRSPALSCESPSPETSWCRFTLLDCSTPAGRSDTDTPQVNTEGHNKNSMAGDY</sequence>
<gene>
    <name evidence="3" type="primary">LOC110440081</name>
</gene>
<name>A0A8M9Q6W2_DANRE</name>
<feature type="compositionally biased region" description="Basic residues" evidence="1">
    <location>
        <begin position="225"/>
        <end position="235"/>
    </location>
</feature>
<feature type="region of interest" description="Disordered" evidence="1">
    <location>
        <begin position="132"/>
        <end position="163"/>
    </location>
</feature>
<protein>
    <submittedName>
        <fullName evidence="3">Uncharacterized protein isoform X1</fullName>
    </submittedName>
</protein>
<organism evidence="2 3">
    <name type="scientific">Danio rerio</name>
    <name type="common">Zebrafish</name>
    <name type="synonym">Brachydanio rerio</name>
    <dbReference type="NCBI Taxonomy" id="7955"/>
    <lineage>
        <taxon>Eukaryota</taxon>
        <taxon>Metazoa</taxon>
        <taxon>Chordata</taxon>
        <taxon>Craniata</taxon>
        <taxon>Vertebrata</taxon>
        <taxon>Euteleostomi</taxon>
        <taxon>Actinopterygii</taxon>
        <taxon>Neopterygii</taxon>
        <taxon>Teleostei</taxon>
        <taxon>Ostariophysi</taxon>
        <taxon>Cypriniformes</taxon>
        <taxon>Danionidae</taxon>
        <taxon>Danioninae</taxon>
        <taxon>Danio</taxon>
    </lineage>
</organism>
<feature type="compositionally biased region" description="Polar residues" evidence="1">
    <location>
        <begin position="286"/>
        <end position="302"/>
    </location>
</feature>
<feature type="region of interest" description="Disordered" evidence="1">
    <location>
        <begin position="1"/>
        <end position="58"/>
    </location>
</feature>
<dbReference type="OrthoDB" id="8923906at2759"/>